<accession>A0A210PGU3</accession>
<sequence>MWTSSIHRARVGPNLWDIVSFVLIPLAWAGESTTVTTDSCGTYIKLVTGSHAIHWQGDVLRTDCTVYIQNEPTYENTLCAEAMKYDVKDKRFILTFLSGTSYNEDTKMKDYYLGSGYHR</sequence>
<evidence type="ECO:0000313" key="2">
    <source>
        <dbReference type="EMBL" id="OWF35700.1"/>
    </source>
</evidence>
<protein>
    <recommendedName>
        <fullName evidence="4">CUB domain-containing protein</fullName>
    </recommendedName>
</protein>
<evidence type="ECO:0000256" key="1">
    <source>
        <dbReference type="SAM" id="SignalP"/>
    </source>
</evidence>
<reference evidence="2 3" key="1">
    <citation type="journal article" date="2017" name="Nat. Ecol. Evol.">
        <title>Scallop genome provides insights into evolution of bilaterian karyotype and development.</title>
        <authorList>
            <person name="Wang S."/>
            <person name="Zhang J."/>
            <person name="Jiao W."/>
            <person name="Li J."/>
            <person name="Xun X."/>
            <person name="Sun Y."/>
            <person name="Guo X."/>
            <person name="Huan P."/>
            <person name="Dong B."/>
            <person name="Zhang L."/>
            <person name="Hu X."/>
            <person name="Sun X."/>
            <person name="Wang J."/>
            <person name="Zhao C."/>
            <person name="Wang Y."/>
            <person name="Wang D."/>
            <person name="Huang X."/>
            <person name="Wang R."/>
            <person name="Lv J."/>
            <person name="Li Y."/>
            <person name="Zhang Z."/>
            <person name="Liu B."/>
            <person name="Lu W."/>
            <person name="Hui Y."/>
            <person name="Liang J."/>
            <person name="Zhou Z."/>
            <person name="Hou R."/>
            <person name="Li X."/>
            <person name="Liu Y."/>
            <person name="Li H."/>
            <person name="Ning X."/>
            <person name="Lin Y."/>
            <person name="Zhao L."/>
            <person name="Xing Q."/>
            <person name="Dou J."/>
            <person name="Li Y."/>
            <person name="Mao J."/>
            <person name="Guo H."/>
            <person name="Dou H."/>
            <person name="Li T."/>
            <person name="Mu C."/>
            <person name="Jiang W."/>
            <person name="Fu Q."/>
            <person name="Fu X."/>
            <person name="Miao Y."/>
            <person name="Liu J."/>
            <person name="Yu Q."/>
            <person name="Li R."/>
            <person name="Liao H."/>
            <person name="Li X."/>
            <person name="Kong Y."/>
            <person name="Jiang Z."/>
            <person name="Chourrout D."/>
            <person name="Li R."/>
            <person name="Bao Z."/>
        </authorList>
    </citation>
    <scope>NUCLEOTIDE SEQUENCE [LARGE SCALE GENOMIC DNA]</scope>
    <source>
        <strain evidence="2 3">PY_sf001</strain>
    </source>
</reference>
<evidence type="ECO:0000313" key="3">
    <source>
        <dbReference type="Proteomes" id="UP000242188"/>
    </source>
</evidence>
<gene>
    <name evidence="2" type="ORF">KP79_PYT03306</name>
</gene>
<dbReference type="EMBL" id="NEDP02076712">
    <property type="protein sequence ID" value="OWF35700.1"/>
    <property type="molecule type" value="Genomic_DNA"/>
</dbReference>
<keyword evidence="1" id="KW-0732">Signal</keyword>
<comment type="caution">
    <text evidence="2">The sequence shown here is derived from an EMBL/GenBank/DDBJ whole genome shotgun (WGS) entry which is preliminary data.</text>
</comment>
<evidence type="ECO:0008006" key="4">
    <source>
        <dbReference type="Google" id="ProtNLM"/>
    </source>
</evidence>
<dbReference type="Proteomes" id="UP000242188">
    <property type="component" value="Unassembled WGS sequence"/>
</dbReference>
<organism evidence="2 3">
    <name type="scientific">Mizuhopecten yessoensis</name>
    <name type="common">Japanese scallop</name>
    <name type="synonym">Patinopecten yessoensis</name>
    <dbReference type="NCBI Taxonomy" id="6573"/>
    <lineage>
        <taxon>Eukaryota</taxon>
        <taxon>Metazoa</taxon>
        <taxon>Spiralia</taxon>
        <taxon>Lophotrochozoa</taxon>
        <taxon>Mollusca</taxon>
        <taxon>Bivalvia</taxon>
        <taxon>Autobranchia</taxon>
        <taxon>Pteriomorphia</taxon>
        <taxon>Pectinida</taxon>
        <taxon>Pectinoidea</taxon>
        <taxon>Pectinidae</taxon>
        <taxon>Mizuhopecten</taxon>
    </lineage>
</organism>
<dbReference type="OrthoDB" id="10349845at2759"/>
<keyword evidence="3" id="KW-1185">Reference proteome</keyword>
<dbReference type="AlphaFoldDB" id="A0A210PGU3"/>
<feature type="signal peptide" evidence="1">
    <location>
        <begin position="1"/>
        <end position="29"/>
    </location>
</feature>
<name>A0A210PGU3_MIZYE</name>
<feature type="chain" id="PRO_5013007446" description="CUB domain-containing protein" evidence="1">
    <location>
        <begin position="30"/>
        <end position="119"/>
    </location>
</feature>
<proteinExistence type="predicted"/>